<dbReference type="Gene3D" id="3.50.50.60">
    <property type="entry name" value="FAD/NAD(P)-binding domain"/>
    <property type="match status" value="1"/>
</dbReference>
<dbReference type="InterPro" id="IPR050493">
    <property type="entry name" value="FAD-dep_Monooxygenase_BioMet"/>
</dbReference>
<evidence type="ECO:0000259" key="6">
    <source>
        <dbReference type="Pfam" id="PF01494"/>
    </source>
</evidence>
<keyword evidence="3" id="KW-0274">FAD</keyword>
<feature type="domain" description="FAD-binding" evidence="6">
    <location>
        <begin position="4"/>
        <end position="344"/>
    </location>
</feature>
<dbReference type="PRINTS" id="PR00420">
    <property type="entry name" value="RNGMNOXGNASE"/>
</dbReference>
<name>A0ABW3JA24_9HYPH</name>
<protein>
    <submittedName>
        <fullName evidence="7">FAD-dependent monooxygenase</fullName>
    </submittedName>
</protein>
<evidence type="ECO:0000256" key="3">
    <source>
        <dbReference type="ARBA" id="ARBA00022827"/>
    </source>
</evidence>
<dbReference type="InterPro" id="IPR036188">
    <property type="entry name" value="FAD/NAD-bd_sf"/>
</dbReference>
<evidence type="ECO:0000256" key="1">
    <source>
        <dbReference type="ARBA" id="ARBA00001974"/>
    </source>
</evidence>
<proteinExistence type="predicted"/>
<keyword evidence="4" id="KW-0560">Oxidoreductase</keyword>
<keyword evidence="5 7" id="KW-0503">Monooxygenase</keyword>
<dbReference type="PANTHER" id="PTHR13789:SF318">
    <property type="entry name" value="GERANYLGERANYL DIPHOSPHATE REDUCTASE"/>
    <property type="match status" value="1"/>
</dbReference>
<evidence type="ECO:0000313" key="8">
    <source>
        <dbReference type="Proteomes" id="UP001597102"/>
    </source>
</evidence>
<keyword evidence="8" id="KW-1185">Reference proteome</keyword>
<dbReference type="EMBL" id="JBHTJO010000001">
    <property type="protein sequence ID" value="MFD0986995.1"/>
    <property type="molecule type" value="Genomic_DNA"/>
</dbReference>
<evidence type="ECO:0000313" key="7">
    <source>
        <dbReference type="EMBL" id="MFD0986995.1"/>
    </source>
</evidence>
<dbReference type="Proteomes" id="UP001597102">
    <property type="component" value="Unassembled WGS sequence"/>
</dbReference>
<dbReference type="Pfam" id="PF01494">
    <property type="entry name" value="FAD_binding_3"/>
    <property type="match status" value="1"/>
</dbReference>
<evidence type="ECO:0000256" key="2">
    <source>
        <dbReference type="ARBA" id="ARBA00022630"/>
    </source>
</evidence>
<comment type="caution">
    <text evidence="7">The sequence shown here is derived from an EMBL/GenBank/DDBJ whole genome shotgun (WGS) entry which is preliminary data.</text>
</comment>
<dbReference type="PANTHER" id="PTHR13789">
    <property type="entry name" value="MONOOXYGENASE"/>
    <property type="match status" value="1"/>
</dbReference>
<sequence length="383" mass="41595">MPLTIAGGGIGGLTTALALARHGIPSRVLERGGFAEELGAGIQLGANAVRRLETLGMREAIEAEAVRPAALHIFDAYSGKRLKQLPFGKAYEERYGVPYLAMRRADLARALFEASEASGRIELHDRFNVAHVAEQNDHVALKGPWEIKTKLLIGADGIWSSVRKSIAPTSHLVFTGHTAARSMLPATDLPAPFDAPVVTLWLGRGSHLVTYPVARGEALNVVFASHGGQPQQGWNAEARAEDVTRAATQWHDSARDLLGRAGTWRQWSLYRLHGLRRWTTQRVALLGDAAHPVLPFMAQGAALAIEDAVALADALADSRDDPAKAISHYEAMRRVRAARVTRQSARLGRIYHLGQPFAAARNLAISRQSAEKALGQFDWLYGA</sequence>
<accession>A0ABW3JA24</accession>
<dbReference type="InterPro" id="IPR002938">
    <property type="entry name" value="FAD-bd"/>
</dbReference>
<evidence type="ECO:0000256" key="4">
    <source>
        <dbReference type="ARBA" id="ARBA00023002"/>
    </source>
</evidence>
<comment type="cofactor">
    <cofactor evidence="1">
        <name>FAD</name>
        <dbReference type="ChEBI" id="CHEBI:57692"/>
    </cofactor>
</comment>
<reference evidence="8" key="1">
    <citation type="journal article" date="2019" name="Int. J. Syst. Evol. Microbiol.">
        <title>The Global Catalogue of Microorganisms (GCM) 10K type strain sequencing project: providing services to taxonomists for standard genome sequencing and annotation.</title>
        <authorList>
            <consortium name="The Broad Institute Genomics Platform"/>
            <consortium name="The Broad Institute Genome Sequencing Center for Infectious Disease"/>
            <person name="Wu L."/>
            <person name="Ma J."/>
        </authorList>
    </citation>
    <scope>NUCLEOTIDE SEQUENCE [LARGE SCALE GENOMIC DNA]</scope>
    <source>
        <strain evidence="8">CCUG 61697</strain>
    </source>
</reference>
<dbReference type="SUPFAM" id="SSF54373">
    <property type="entry name" value="FAD-linked reductases, C-terminal domain"/>
    <property type="match status" value="1"/>
</dbReference>
<gene>
    <name evidence="7" type="ORF">ACFQ2F_07765</name>
</gene>
<dbReference type="RefSeq" id="WP_379088161.1">
    <property type="nucleotide sequence ID" value="NZ_JBHTJO010000001.1"/>
</dbReference>
<keyword evidence="2" id="KW-0285">Flavoprotein</keyword>
<organism evidence="7 8">
    <name type="scientific">Methyloligella solikamskensis</name>
    <dbReference type="NCBI Taxonomy" id="1177756"/>
    <lineage>
        <taxon>Bacteria</taxon>
        <taxon>Pseudomonadati</taxon>
        <taxon>Pseudomonadota</taxon>
        <taxon>Alphaproteobacteria</taxon>
        <taxon>Hyphomicrobiales</taxon>
        <taxon>Hyphomicrobiaceae</taxon>
        <taxon>Methyloligella</taxon>
    </lineage>
</organism>
<evidence type="ECO:0000256" key="5">
    <source>
        <dbReference type="ARBA" id="ARBA00023033"/>
    </source>
</evidence>
<dbReference type="SUPFAM" id="SSF51905">
    <property type="entry name" value="FAD/NAD(P)-binding domain"/>
    <property type="match status" value="1"/>
</dbReference>
<dbReference type="GO" id="GO:0004497">
    <property type="term" value="F:monooxygenase activity"/>
    <property type="evidence" value="ECO:0007669"/>
    <property type="project" value="UniProtKB-KW"/>
</dbReference>